<protein>
    <submittedName>
        <fullName evidence="3">Uma2 family endonuclease</fullName>
    </submittedName>
</protein>
<keyword evidence="1" id="KW-0175">Coiled coil</keyword>
<reference evidence="3 4" key="1">
    <citation type="journal article" date="2021" name="Genome Biol. Evol.">
        <title>Complete Genome Sequencing of a Novel Gloeobacter Species from a Waterfall Cave in Mexico.</title>
        <authorList>
            <person name="Saw J.H."/>
            <person name="Cardona T."/>
            <person name="Montejano G."/>
        </authorList>
    </citation>
    <scope>NUCLEOTIDE SEQUENCE [LARGE SCALE GENOMIC DNA]</scope>
    <source>
        <strain evidence="3">MG652769</strain>
    </source>
</reference>
<keyword evidence="3" id="KW-0540">Nuclease</keyword>
<dbReference type="SUPFAM" id="SSF52980">
    <property type="entry name" value="Restriction endonuclease-like"/>
    <property type="match status" value="1"/>
</dbReference>
<name>A0ABY3PNV4_9CYAN</name>
<sequence>MTGTLKTHTYPSGDGLPVAETFLHVYAILITLEVLKQYLEGTRATVLANQFLYYAPDFPTLRVAPDVMVIFGVEPGGRDNYKTWEEGQVPSVIFEITSKHTQSKDQGEKKTLYAGLGVQEYWLFDPKGEWIAEQLQGYRLRSFEEESETISRYVPIADGTSEPLGLQLVVEGALIGFYRLDTGDKLLIPAELAARLKQEQLRAEQAERRAELAERRAAALTERLRALGVDPDQP</sequence>
<feature type="domain" description="Putative restriction endonuclease" evidence="2">
    <location>
        <begin position="22"/>
        <end position="152"/>
    </location>
</feature>
<dbReference type="CDD" id="cd06260">
    <property type="entry name" value="DUF820-like"/>
    <property type="match status" value="1"/>
</dbReference>
<dbReference type="InterPro" id="IPR012296">
    <property type="entry name" value="Nuclease_put_TT1808"/>
</dbReference>
<dbReference type="Proteomes" id="UP001054846">
    <property type="component" value="Chromosome"/>
</dbReference>
<dbReference type="InterPro" id="IPR008538">
    <property type="entry name" value="Uma2"/>
</dbReference>
<feature type="coiled-coil region" evidence="1">
    <location>
        <begin position="196"/>
        <end position="230"/>
    </location>
</feature>
<dbReference type="RefSeq" id="WP_418886949.1">
    <property type="nucleotide sequence ID" value="NZ_CP063845.1"/>
</dbReference>
<keyword evidence="4" id="KW-1185">Reference proteome</keyword>
<dbReference type="Gene3D" id="3.90.1570.10">
    <property type="entry name" value="tt1808, chain A"/>
    <property type="match status" value="1"/>
</dbReference>
<dbReference type="GO" id="GO:0004519">
    <property type="term" value="F:endonuclease activity"/>
    <property type="evidence" value="ECO:0007669"/>
    <property type="project" value="UniProtKB-KW"/>
</dbReference>
<accession>A0ABY3PNV4</accession>
<dbReference type="Pfam" id="PF05685">
    <property type="entry name" value="Uma2"/>
    <property type="match status" value="1"/>
</dbReference>
<keyword evidence="3" id="KW-0378">Hydrolase</keyword>
<gene>
    <name evidence="3" type="ORF">ISF26_03320</name>
</gene>
<evidence type="ECO:0000313" key="4">
    <source>
        <dbReference type="Proteomes" id="UP001054846"/>
    </source>
</evidence>
<keyword evidence="3" id="KW-0255">Endonuclease</keyword>
<proteinExistence type="predicted"/>
<organism evidence="3 4">
    <name type="scientific">Gloeobacter morelensis MG652769</name>
    <dbReference type="NCBI Taxonomy" id="2781736"/>
    <lineage>
        <taxon>Bacteria</taxon>
        <taxon>Bacillati</taxon>
        <taxon>Cyanobacteriota</taxon>
        <taxon>Cyanophyceae</taxon>
        <taxon>Gloeobacterales</taxon>
        <taxon>Gloeobacteraceae</taxon>
        <taxon>Gloeobacter</taxon>
        <taxon>Gloeobacter morelensis</taxon>
    </lineage>
</organism>
<dbReference type="EMBL" id="CP063845">
    <property type="protein sequence ID" value="UFP95295.1"/>
    <property type="molecule type" value="Genomic_DNA"/>
</dbReference>
<dbReference type="PANTHER" id="PTHR33352:SF2">
    <property type="entry name" value="SLL0995 PROTEIN"/>
    <property type="match status" value="1"/>
</dbReference>
<evidence type="ECO:0000259" key="2">
    <source>
        <dbReference type="Pfam" id="PF05685"/>
    </source>
</evidence>
<evidence type="ECO:0000256" key="1">
    <source>
        <dbReference type="SAM" id="Coils"/>
    </source>
</evidence>
<evidence type="ECO:0000313" key="3">
    <source>
        <dbReference type="EMBL" id="UFP95295.1"/>
    </source>
</evidence>
<dbReference type="PANTHER" id="PTHR33352">
    <property type="entry name" value="SLR1095 PROTEIN"/>
    <property type="match status" value="1"/>
</dbReference>
<dbReference type="InterPro" id="IPR011335">
    <property type="entry name" value="Restrct_endonuc-II-like"/>
</dbReference>